<evidence type="ECO:0000256" key="2">
    <source>
        <dbReference type="SAM" id="MobiDB-lite"/>
    </source>
</evidence>
<feature type="region of interest" description="Disordered" evidence="2">
    <location>
        <begin position="1"/>
        <end position="29"/>
    </location>
</feature>
<gene>
    <name evidence="3" type="ORF">PPYR1160_LOCUS6090</name>
</gene>
<keyword evidence="1" id="KW-0175">Coiled coil</keyword>
<accession>A0A7R9U6R1</accession>
<dbReference type="EMBL" id="HBEA01007922">
    <property type="protein sequence ID" value="CAD8256598.1"/>
    <property type="molecule type" value="Transcribed_RNA"/>
</dbReference>
<dbReference type="AlphaFoldDB" id="A0A7R9U6R1"/>
<feature type="coiled-coil region" evidence="1">
    <location>
        <begin position="57"/>
        <end position="91"/>
    </location>
</feature>
<name>A0A7R9U6R1_9STRA</name>
<sequence length="356" mass="40442">MDRKNRESPRSPSHAAQSAPERRPATVGTSFRSLEEKVAELDVTGVLHSTQSKSCQVKELQAKHAQLQARVQEKEAKLRNLRQRCKILAAKRMLDTMEQRHPKPIQPNPSERDLELHLMIKHMKRKEKSLTEQESALAKQAAESEERRVTARQRLESLYPRALQDQADLERELLLLKQKVEDTLQHRRQRKQTAEQEIGASNAAVDVIRKEIEDAVARTEDAREERTSWKLKSSQMDYRCDAIRGGSKKIWEELGKSTDEPNLLATGIFRLRKTNERGYGEGMITVGEVVNGLKLVAPPESHIDFDRAVHEIAGTYGESDQDDSAEAPLDLTYKALTLQECSEIVAEVLPQVLQSM</sequence>
<protein>
    <submittedName>
        <fullName evidence="3">Uncharacterized protein</fullName>
    </submittedName>
</protein>
<evidence type="ECO:0000313" key="3">
    <source>
        <dbReference type="EMBL" id="CAD8256598.1"/>
    </source>
</evidence>
<organism evidence="3">
    <name type="scientific">Pinguiococcus pyrenoidosus</name>
    <dbReference type="NCBI Taxonomy" id="172671"/>
    <lineage>
        <taxon>Eukaryota</taxon>
        <taxon>Sar</taxon>
        <taxon>Stramenopiles</taxon>
        <taxon>Ochrophyta</taxon>
        <taxon>Pinguiophyceae</taxon>
        <taxon>Pinguiochrysidales</taxon>
        <taxon>Pinguiochrysidaceae</taxon>
        <taxon>Pinguiococcus</taxon>
    </lineage>
</organism>
<proteinExistence type="predicted"/>
<reference evidence="3" key="1">
    <citation type="submission" date="2021-01" db="EMBL/GenBank/DDBJ databases">
        <authorList>
            <person name="Corre E."/>
            <person name="Pelletier E."/>
            <person name="Niang G."/>
            <person name="Scheremetjew M."/>
            <person name="Finn R."/>
            <person name="Kale V."/>
            <person name="Holt S."/>
            <person name="Cochrane G."/>
            <person name="Meng A."/>
            <person name="Brown T."/>
            <person name="Cohen L."/>
        </authorList>
    </citation>
    <scope>NUCLEOTIDE SEQUENCE</scope>
    <source>
        <strain evidence="3">CCMP2078</strain>
    </source>
</reference>
<feature type="region of interest" description="Disordered" evidence="2">
    <location>
        <begin position="126"/>
        <end position="148"/>
    </location>
</feature>
<evidence type="ECO:0000256" key="1">
    <source>
        <dbReference type="SAM" id="Coils"/>
    </source>
</evidence>